<feature type="transmembrane region" description="Helical" evidence="5">
    <location>
        <begin position="68"/>
        <end position="90"/>
    </location>
</feature>
<feature type="domain" description="Methylamine utilisation protein MauE" evidence="6">
    <location>
        <begin position="33"/>
        <end position="155"/>
    </location>
</feature>
<dbReference type="GO" id="GO:0030416">
    <property type="term" value="P:methylamine metabolic process"/>
    <property type="evidence" value="ECO:0007669"/>
    <property type="project" value="InterPro"/>
</dbReference>
<dbReference type="InterPro" id="IPR009908">
    <property type="entry name" value="Methylamine_util_MauE"/>
</dbReference>
<evidence type="ECO:0000256" key="5">
    <source>
        <dbReference type="SAM" id="Phobius"/>
    </source>
</evidence>
<evidence type="ECO:0000256" key="2">
    <source>
        <dbReference type="ARBA" id="ARBA00022692"/>
    </source>
</evidence>
<dbReference type="GO" id="GO:0016020">
    <property type="term" value="C:membrane"/>
    <property type="evidence" value="ECO:0007669"/>
    <property type="project" value="UniProtKB-SubCell"/>
</dbReference>
<feature type="transmembrane region" description="Helical" evidence="5">
    <location>
        <begin position="140"/>
        <end position="158"/>
    </location>
</feature>
<organism evidence="7 8">
    <name type="scientific">Pontibacter mucosus</name>
    <dbReference type="NCBI Taxonomy" id="1649266"/>
    <lineage>
        <taxon>Bacteria</taxon>
        <taxon>Pseudomonadati</taxon>
        <taxon>Bacteroidota</taxon>
        <taxon>Cytophagia</taxon>
        <taxon>Cytophagales</taxon>
        <taxon>Hymenobacteraceae</taxon>
        <taxon>Pontibacter</taxon>
    </lineage>
</organism>
<accession>A0A2T5YEB5</accession>
<dbReference type="EMBL" id="QBKI01000009">
    <property type="protein sequence ID" value="PTX15057.1"/>
    <property type="molecule type" value="Genomic_DNA"/>
</dbReference>
<evidence type="ECO:0000313" key="8">
    <source>
        <dbReference type="Proteomes" id="UP000244225"/>
    </source>
</evidence>
<evidence type="ECO:0000259" key="6">
    <source>
        <dbReference type="Pfam" id="PF07291"/>
    </source>
</evidence>
<dbReference type="Proteomes" id="UP000244225">
    <property type="component" value="Unassembled WGS sequence"/>
</dbReference>
<name>A0A2T5YEB5_9BACT</name>
<feature type="transmembrane region" description="Helical" evidence="5">
    <location>
        <begin position="29"/>
        <end position="48"/>
    </location>
</feature>
<comment type="subcellular location">
    <subcellularLocation>
        <location evidence="1">Membrane</location>
        <topology evidence="1">Multi-pass membrane protein</topology>
    </subcellularLocation>
</comment>
<keyword evidence="2 5" id="KW-0812">Transmembrane</keyword>
<dbReference type="AlphaFoldDB" id="A0A2T5YEB5"/>
<keyword evidence="3 5" id="KW-1133">Transmembrane helix</keyword>
<dbReference type="Pfam" id="PF07291">
    <property type="entry name" value="MauE"/>
    <property type="match status" value="1"/>
</dbReference>
<comment type="caution">
    <text evidence="7">The sequence shown here is derived from an EMBL/GenBank/DDBJ whole genome shotgun (WGS) entry which is preliminary data.</text>
</comment>
<evidence type="ECO:0000256" key="4">
    <source>
        <dbReference type="ARBA" id="ARBA00023136"/>
    </source>
</evidence>
<evidence type="ECO:0000313" key="7">
    <source>
        <dbReference type="EMBL" id="PTX15057.1"/>
    </source>
</evidence>
<evidence type="ECO:0000256" key="3">
    <source>
        <dbReference type="ARBA" id="ARBA00022989"/>
    </source>
</evidence>
<keyword evidence="4 5" id="KW-0472">Membrane</keyword>
<evidence type="ECO:0000256" key="1">
    <source>
        <dbReference type="ARBA" id="ARBA00004141"/>
    </source>
</evidence>
<feature type="transmembrane region" description="Helical" evidence="5">
    <location>
        <begin position="97"/>
        <end position="120"/>
    </location>
</feature>
<keyword evidence="8" id="KW-1185">Reference proteome</keyword>
<gene>
    <name evidence="7" type="ORF">C8N40_109155</name>
</gene>
<protein>
    <submittedName>
        <fullName evidence="7">Methylamine utilization protein MauE</fullName>
    </submittedName>
</protein>
<proteinExistence type="predicted"/>
<reference evidence="7 8" key="1">
    <citation type="submission" date="2018-04" db="EMBL/GenBank/DDBJ databases">
        <title>Genomic Encyclopedia of Archaeal and Bacterial Type Strains, Phase II (KMG-II): from individual species to whole genera.</title>
        <authorList>
            <person name="Goeker M."/>
        </authorList>
    </citation>
    <scope>NUCLEOTIDE SEQUENCE [LARGE SCALE GENOMIC DNA]</scope>
    <source>
        <strain evidence="7 8">DSM 100162</strain>
    </source>
</reference>
<sequence>MWGRTPCRVIPDFLQAGFKKGSAMKKTTAHLMGVRLALITLWVYAAVSKWQEPEVFAAQLLLQPLPEWLTVHLVWALPGIELVAATCLVVRRYLLAGLWLSLGLLLLFTGYVGLAVFGFWEALPCACGGVLSELSWREHLVFNLLFTVLAVYGLFLFVKIKRGGGFGRAPSSGGAAYPSDRR</sequence>